<protein>
    <submittedName>
        <fullName evidence="2">Acetyltransferase (GNAT) family protein</fullName>
    </submittedName>
</protein>
<name>A0A0M6ZNW1_9HYPH</name>
<dbReference type="OrthoDB" id="7843527at2"/>
<organism evidence="2 3">
    <name type="scientific">Roseibium alexandrii</name>
    <dbReference type="NCBI Taxonomy" id="388408"/>
    <lineage>
        <taxon>Bacteria</taxon>
        <taxon>Pseudomonadati</taxon>
        <taxon>Pseudomonadota</taxon>
        <taxon>Alphaproteobacteria</taxon>
        <taxon>Hyphomicrobiales</taxon>
        <taxon>Stappiaceae</taxon>
        <taxon>Roseibium</taxon>
    </lineage>
</organism>
<evidence type="ECO:0000259" key="1">
    <source>
        <dbReference type="PROSITE" id="PS51186"/>
    </source>
</evidence>
<dbReference type="EMBL" id="CXWD01000001">
    <property type="protein sequence ID" value="CTQ63922.1"/>
    <property type="molecule type" value="Genomic_DNA"/>
</dbReference>
<keyword evidence="3" id="KW-1185">Reference proteome</keyword>
<evidence type="ECO:0000313" key="3">
    <source>
        <dbReference type="Proteomes" id="UP000053235"/>
    </source>
</evidence>
<dbReference type="Pfam" id="PF00583">
    <property type="entry name" value="Acetyltransf_1"/>
    <property type="match status" value="1"/>
</dbReference>
<dbReference type="InterPro" id="IPR016181">
    <property type="entry name" value="Acyl_CoA_acyltransferase"/>
</dbReference>
<dbReference type="PROSITE" id="PS51186">
    <property type="entry name" value="GNAT"/>
    <property type="match status" value="1"/>
</dbReference>
<accession>A0A0M6ZNW1</accession>
<feature type="domain" description="N-acetyltransferase" evidence="1">
    <location>
        <begin position="10"/>
        <end position="173"/>
    </location>
</feature>
<dbReference type="Gene3D" id="3.40.630.30">
    <property type="match status" value="1"/>
</dbReference>
<dbReference type="AlphaFoldDB" id="A0A0M6ZNW1"/>
<dbReference type="Proteomes" id="UP000053235">
    <property type="component" value="Unassembled WGS sequence"/>
</dbReference>
<dbReference type="InterPro" id="IPR000182">
    <property type="entry name" value="GNAT_dom"/>
</dbReference>
<sequence length="186" mass="21018">MNDNLAVSHPGIRRLWQSDLDRLTQHFQRLDSDTRRLRFAGKVSDGFVDRYAESILSVGAIGYGAFPDHELRGMAELRELHNSWPRAAELALVVERDWQEKGIGKALFNRVIAAAQTRQIKTIHMLCLIENTRMRNLAKRHDANLAIDSGIMEATLSVARPSPIAFLEKLYGDPCNILRANTRLGD</sequence>
<dbReference type="RefSeq" id="WP_055670147.1">
    <property type="nucleotide sequence ID" value="NZ_CXWD01000001.1"/>
</dbReference>
<dbReference type="STRING" id="388408.LAX5112_00115"/>
<dbReference type="CDD" id="cd04301">
    <property type="entry name" value="NAT_SF"/>
    <property type="match status" value="1"/>
</dbReference>
<evidence type="ECO:0000313" key="2">
    <source>
        <dbReference type="EMBL" id="CTQ63922.1"/>
    </source>
</evidence>
<gene>
    <name evidence="2" type="ORF">LAX5112_00115</name>
</gene>
<reference evidence="3" key="1">
    <citation type="submission" date="2015-07" db="EMBL/GenBank/DDBJ databases">
        <authorList>
            <person name="Rodrigo-Torres Lidia"/>
            <person name="Arahal R.David."/>
        </authorList>
    </citation>
    <scope>NUCLEOTIDE SEQUENCE [LARGE SCALE GENOMIC DNA]</scope>
    <source>
        <strain evidence="3">CECT 5112</strain>
    </source>
</reference>
<dbReference type="GO" id="GO:0016747">
    <property type="term" value="F:acyltransferase activity, transferring groups other than amino-acyl groups"/>
    <property type="evidence" value="ECO:0007669"/>
    <property type="project" value="InterPro"/>
</dbReference>
<keyword evidence="2" id="KW-0808">Transferase</keyword>
<dbReference type="SUPFAM" id="SSF55729">
    <property type="entry name" value="Acyl-CoA N-acyltransferases (Nat)"/>
    <property type="match status" value="1"/>
</dbReference>
<proteinExistence type="predicted"/>